<comment type="catalytic activity">
    <reaction evidence="10">
        <text>N-terminal L-alanyl-L-prolyl-L-lysyl-[protein] + 3 S-adenosyl-L-methionine = N-terminal N,N,N-trimethyl-L-alanyl-L-prolyl-L-lysyl-[protein] + 3 S-adenosyl-L-homocysteine + 3 H(+)</text>
        <dbReference type="Rhea" id="RHEA:54712"/>
        <dbReference type="Rhea" id="RHEA-COMP:13785"/>
        <dbReference type="Rhea" id="RHEA-COMP:13971"/>
        <dbReference type="ChEBI" id="CHEBI:15378"/>
        <dbReference type="ChEBI" id="CHEBI:57856"/>
        <dbReference type="ChEBI" id="CHEBI:59789"/>
        <dbReference type="ChEBI" id="CHEBI:138057"/>
        <dbReference type="ChEBI" id="CHEBI:138315"/>
        <dbReference type="EC" id="2.1.1.244"/>
    </reaction>
</comment>
<keyword evidence="4 11" id="KW-0949">S-adenosyl-L-methionine</keyword>
<dbReference type="GO" id="GO:0005737">
    <property type="term" value="C:cytoplasm"/>
    <property type="evidence" value="ECO:0007669"/>
    <property type="project" value="TreeGrafter"/>
</dbReference>
<evidence type="ECO:0000256" key="3">
    <source>
        <dbReference type="ARBA" id="ARBA00022679"/>
    </source>
</evidence>
<dbReference type="Gene3D" id="3.40.50.150">
    <property type="entry name" value="Vaccinia Virus protein VP39"/>
    <property type="match status" value="2"/>
</dbReference>
<evidence type="ECO:0000256" key="10">
    <source>
        <dbReference type="ARBA" id="ARBA00048167"/>
    </source>
</evidence>
<evidence type="ECO:0000256" key="7">
    <source>
        <dbReference type="ARBA" id="ARBA00043129"/>
    </source>
</evidence>
<name>A0AA40JZP8_9PEZI</name>
<gene>
    <name evidence="12" type="ORF">B0T18DRAFT_491423</name>
</gene>
<evidence type="ECO:0000256" key="9">
    <source>
        <dbReference type="ARBA" id="ARBA00047885"/>
    </source>
</evidence>
<evidence type="ECO:0000256" key="1">
    <source>
        <dbReference type="ARBA" id="ARBA00009059"/>
    </source>
</evidence>
<evidence type="ECO:0000256" key="2">
    <source>
        <dbReference type="ARBA" id="ARBA00022603"/>
    </source>
</evidence>
<feature type="binding site" evidence="11">
    <location>
        <position position="79"/>
    </location>
    <ligand>
        <name>S-adenosyl-L-methionine</name>
        <dbReference type="ChEBI" id="CHEBI:59789"/>
    </ligand>
</feature>
<keyword evidence="2" id="KW-0489">Methyltransferase</keyword>
<dbReference type="InterPro" id="IPR029063">
    <property type="entry name" value="SAM-dependent_MTases_sf"/>
</dbReference>
<dbReference type="EC" id="2.1.1.244" evidence="5"/>
<dbReference type="Proteomes" id="UP001172155">
    <property type="component" value="Unassembled WGS sequence"/>
</dbReference>
<evidence type="ECO:0000256" key="8">
    <source>
        <dbReference type="ARBA" id="ARBA00047306"/>
    </source>
</evidence>
<dbReference type="PIRSF" id="PIRSF016958">
    <property type="entry name" value="DUF858_MeTrfase_lik"/>
    <property type="match status" value="1"/>
</dbReference>
<evidence type="ECO:0000313" key="13">
    <source>
        <dbReference type="Proteomes" id="UP001172155"/>
    </source>
</evidence>
<dbReference type="GO" id="GO:0071885">
    <property type="term" value="F:N-terminal protein N-methyltransferase activity"/>
    <property type="evidence" value="ECO:0007669"/>
    <property type="project" value="UniProtKB-EC"/>
</dbReference>
<keyword evidence="3" id="KW-0808">Transferase</keyword>
<dbReference type="SUPFAM" id="SSF53335">
    <property type="entry name" value="S-adenosyl-L-methionine-dependent methyltransferases"/>
    <property type="match status" value="1"/>
</dbReference>
<organism evidence="12 13">
    <name type="scientific">Schizothecium vesticola</name>
    <dbReference type="NCBI Taxonomy" id="314040"/>
    <lineage>
        <taxon>Eukaryota</taxon>
        <taxon>Fungi</taxon>
        <taxon>Dikarya</taxon>
        <taxon>Ascomycota</taxon>
        <taxon>Pezizomycotina</taxon>
        <taxon>Sordariomycetes</taxon>
        <taxon>Sordariomycetidae</taxon>
        <taxon>Sordariales</taxon>
        <taxon>Schizotheciaceae</taxon>
        <taxon>Schizothecium</taxon>
    </lineage>
</organism>
<sequence>MATPPPDASIDTTAGLAYWNAIPASEDGMLGGVPSLPGFSLLSKVDLQGSRAFLAKLGFSARPTPGSGTRRAAACLEGGAGIGRITRGLLVDVADAVDVVEPVAKFTAGLEGAARRVWNCGLEGWRAEEGGEGYDVVWTQCGRDEFDEEDSSVTRTDEKFKILFEEAGLMIVRQEIQKGFPVTASTALLPVKMYGLKPKTGK</sequence>
<keyword evidence="13" id="KW-1185">Reference proteome</keyword>
<protein>
    <recommendedName>
        <fullName evidence="6">Alpha N-terminal protein methyltransferase 1</fullName>
        <ecNumber evidence="5">2.1.1.244</ecNumber>
    </recommendedName>
    <alternativeName>
        <fullName evidence="7">X-Pro-Lys N-terminal protein methyltransferase 1</fullName>
    </alternativeName>
</protein>
<feature type="binding site" evidence="11">
    <location>
        <position position="84"/>
    </location>
    <ligand>
        <name>S-adenosyl-L-methionine</name>
        <dbReference type="ChEBI" id="CHEBI:59789"/>
    </ligand>
</feature>
<evidence type="ECO:0000256" key="4">
    <source>
        <dbReference type="ARBA" id="ARBA00022691"/>
    </source>
</evidence>
<dbReference type="GO" id="GO:0032259">
    <property type="term" value="P:methylation"/>
    <property type="evidence" value="ECO:0007669"/>
    <property type="project" value="UniProtKB-KW"/>
</dbReference>
<comment type="caution">
    <text evidence="12">The sequence shown here is derived from an EMBL/GenBank/DDBJ whole genome shotgun (WGS) entry which is preliminary data.</text>
</comment>
<feature type="binding site" evidence="11">
    <location>
        <position position="140"/>
    </location>
    <ligand>
        <name>S-adenosyl-L-methionine</name>
        <dbReference type="ChEBI" id="CHEBI:59789"/>
    </ligand>
</feature>
<reference evidence="12" key="1">
    <citation type="submission" date="2023-06" db="EMBL/GenBank/DDBJ databases">
        <title>Genome-scale phylogeny and comparative genomics of the fungal order Sordariales.</title>
        <authorList>
            <consortium name="Lawrence Berkeley National Laboratory"/>
            <person name="Hensen N."/>
            <person name="Bonometti L."/>
            <person name="Westerberg I."/>
            <person name="Brannstrom I.O."/>
            <person name="Guillou S."/>
            <person name="Cros-Aarteil S."/>
            <person name="Calhoun S."/>
            <person name="Haridas S."/>
            <person name="Kuo A."/>
            <person name="Mondo S."/>
            <person name="Pangilinan J."/>
            <person name="Riley R."/>
            <person name="LaButti K."/>
            <person name="Andreopoulos B."/>
            <person name="Lipzen A."/>
            <person name="Chen C."/>
            <person name="Yanf M."/>
            <person name="Daum C."/>
            <person name="Ng V."/>
            <person name="Clum A."/>
            <person name="Steindorff A."/>
            <person name="Ohm R."/>
            <person name="Martin F."/>
            <person name="Silar P."/>
            <person name="Natvig D."/>
            <person name="Lalanne C."/>
            <person name="Gautier V."/>
            <person name="Ament-velasquez S.L."/>
            <person name="Kruys A."/>
            <person name="Hutchinson M.I."/>
            <person name="Powell A.J."/>
            <person name="Barry K."/>
            <person name="Miller A.N."/>
            <person name="Grigoriev I.V."/>
            <person name="Debuchy R."/>
            <person name="Gladieux P."/>
            <person name="Thoren M.H."/>
            <person name="Johannesson H."/>
        </authorList>
    </citation>
    <scope>NUCLEOTIDE SEQUENCE</scope>
    <source>
        <strain evidence="12">SMH3187-1</strain>
    </source>
</reference>
<evidence type="ECO:0000256" key="5">
    <source>
        <dbReference type="ARBA" id="ARBA00039112"/>
    </source>
</evidence>
<dbReference type="InterPro" id="IPR008576">
    <property type="entry name" value="MeTrfase_NTM1"/>
</dbReference>
<evidence type="ECO:0000256" key="11">
    <source>
        <dbReference type="PIRSR" id="PIRSR016958-1"/>
    </source>
</evidence>
<dbReference type="AlphaFoldDB" id="A0AA40JZP8"/>
<evidence type="ECO:0000313" key="12">
    <source>
        <dbReference type="EMBL" id="KAK0740879.1"/>
    </source>
</evidence>
<comment type="similarity">
    <text evidence="1">Belongs to the methyltransferase superfamily. NTM1 family.</text>
</comment>
<proteinExistence type="inferred from homology"/>
<comment type="catalytic activity">
    <reaction evidence="9">
        <text>N-terminal L-prolyl-L-prolyl-L-lysyl-[protein] + 2 S-adenosyl-L-methionine = N-terminal N,N-dimethyl-L-prolyl-L-prolyl-L-lysyl-[protein] + 2 S-adenosyl-L-homocysteine + 2 H(+)</text>
        <dbReference type="Rhea" id="RHEA:54736"/>
        <dbReference type="Rhea" id="RHEA-COMP:13787"/>
        <dbReference type="Rhea" id="RHEA-COMP:13974"/>
        <dbReference type="ChEBI" id="CHEBI:15378"/>
        <dbReference type="ChEBI" id="CHEBI:57856"/>
        <dbReference type="ChEBI" id="CHEBI:59789"/>
        <dbReference type="ChEBI" id="CHEBI:138059"/>
        <dbReference type="ChEBI" id="CHEBI:138318"/>
        <dbReference type="EC" id="2.1.1.244"/>
    </reaction>
</comment>
<accession>A0AA40JZP8</accession>
<evidence type="ECO:0000256" key="6">
    <source>
        <dbReference type="ARBA" id="ARBA00039449"/>
    </source>
</evidence>
<dbReference type="Pfam" id="PF05891">
    <property type="entry name" value="Methyltransf_PK"/>
    <property type="match status" value="1"/>
</dbReference>
<comment type="catalytic activity">
    <reaction evidence="8">
        <text>N-terminal L-seryl-L-prolyl-L-lysyl-[protein] + 3 S-adenosyl-L-methionine = N-terminal N,N,N-trimethyl-L-seryl-L-prolyl-L-lysyl-[protein] + 3 S-adenosyl-L-homocysteine + 3 H(+)</text>
        <dbReference type="Rhea" id="RHEA:54724"/>
        <dbReference type="Rhea" id="RHEA-COMP:13789"/>
        <dbReference type="Rhea" id="RHEA-COMP:13973"/>
        <dbReference type="ChEBI" id="CHEBI:15378"/>
        <dbReference type="ChEBI" id="CHEBI:57856"/>
        <dbReference type="ChEBI" id="CHEBI:59789"/>
        <dbReference type="ChEBI" id="CHEBI:138061"/>
        <dbReference type="ChEBI" id="CHEBI:138317"/>
        <dbReference type="EC" id="2.1.1.244"/>
    </reaction>
</comment>
<dbReference type="PANTHER" id="PTHR12753:SF0">
    <property type="entry name" value="ALPHA N-TERMINAL PROTEIN METHYLTRANSFERASE 1"/>
    <property type="match status" value="1"/>
</dbReference>
<dbReference type="EMBL" id="JAUKUD010000006">
    <property type="protein sequence ID" value="KAK0740879.1"/>
    <property type="molecule type" value="Genomic_DNA"/>
</dbReference>
<dbReference type="PANTHER" id="PTHR12753">
    <property type="entry name" value="AD-003 - RELATED"/>
    <property type="match status" value="1"/>
</dbReference>